<protein>
    <recommendedName>
        <fullName evidence="4">VWFA domain-containing protein</fullName>
    </recommendedName>
</protein>
<comment type="caution">
    <text evidence="2">The sequence shown here is derived from an EMBL/GenBank/DDBJ whole genome shotgun (WGS) entry which is preliminary data.</text>
</comment>
<dbReference type="PANTHER" id="PTHR47824:SF3">
    <property type="entry name" value="UBIQUITIN-LIKE DOMAIN-CONTAINING PROTEIN"/>
    <property type="match status" value="1"/>
</dbReference>
<feature type="compositionally biased region" description="Low complexity" evidence="1">
    <location>
        <begin position="47"/>
        <end position="79"/>
    </location>
</feature>
<sequence length="560" mass="62325">MTVSERPERTHKLPWYLEDYIVGDFDMRKNYEKEIKKREAQKKKKLAAAASLRTTTTSTSSASSSSASSSSSSLKGKSTCTEKTISKRKEKAKLDTKKKKESVKKAVRKSKSVFSSGTSFSYTSSSVGTSSSVVTPYNDFNNPKYKVYTSPSDAKKKLLEKTPGNKILSGKDDATKWAMSTLTSTLTNYCYGLKSISDLLAGCYYVPGNNHKLQTDSDRVPPVQICFSFDTTGSMYSYLDNLKFKLQTICQQLMNDIRGLEIAVICHGDYQDANGKYAISKLDFTTDIEQITSFVQSVERTSGYDTDECYEAVLKEAQALSWVPVENTYTIRSLVVIGDAMPHKPHEWFGIDWKVEAKKLFDDYHIKVHSVKCGSLSGAQEFFQTIASETGGAVYQLDNFEKTVEMFCGLIYREATEHNMNDPTMQAHIANAVSGEVTLVKPTASSSSDAMLDEDVAPKKTISEDATSLGDYVVTDVDILKIHNAIHSKDATVTINGVTFGIQMNDSSCRYVRVDGVVYIEQNKEKKTKYAKMALEGKKITWICHSGNWGLIVDDSIEKR</sequence>
<dbReference type="PANTHER" id="PTHR47824">
    <property type="entry name" value="UBIQUITIN-LIKE DOMAIN-CONTAINING PROTEIN"/>
    <property type="match status" value="1"/>
</dbReference>
<dbReference type="InterPro" id="IPR036465">
    <property type="entry name" value="vWFA_dom_sf"/>
</dbReference>
<dbReference type="SUPFAM" id="SSF53300">
    <property type="entry name" value="vWA-like"/>
    <property type="match status" value="1"/>
</dbReference>
<name>A0AA88GPU1_NAELO</name>
<feature type="compositionally biased region" description="Basic and acidic residues" evidence="1">
    <location>
        <begin position="84"/>
        <end position="95"/>
    </location>
</feature>
<reference evidence="2 3" key="1">
    <citation type="journal article" date="2018" name="BMC Genomics">
        <title>The genome of Naegleria lovaniensis, the basis for a comparative approach to unravel pathogenicity factors of the human pathogenic amoeba N. fowleri.</title>
        <authorList>
            <person name="Liechti N."/>
            <person name="Schurch N."/>
            <person name="Bruggmann R."/>
            <person name="Wittwer M."/>
        </authorList>
    </citation>
    <scope>NUCLEOTIDE SEQUENCE [LARGE SCALE GENOMIC DNA]</scope>
    <source>
        <strain evidence="2 3">ATCC 30569</strain>
    </source>
</reference>
<keyword evidence="3" id="KW-1185">Reference proteome</keyword>
<dbReference type="RefSeq" id="XP_044550654.1">
    <property type="nucleotide sequence ID" value="XM_044691821.1"/>
</dbReference>
<dbReference type="Gene3D" id="3.40.50.410">
    <property type="entry name" value="von Willebrand factor, type A domain"/>
    <property type="match status" value="1"/>
</dbReference>
<dbReference type="GeneID" id="68094862"/>
<evidence type="ECO:0000313" key="2">
    <source>
        <dbReference type="EMBL" id="KAG2386662.1"/>
    </source>
</evidence>
<evidence type="ECO:0008006" key="4">
    <source>
        <dbReference type="Google" id="ProtNLM"/>
    </source>
</evidence>
<evidence type="ECO:0000256" key="1">
    <source>
        <dbReference type="SAM" id="MobiDB-lite"/>
    </source>
</evidence>
<dbReference type="AlphaFoldDB" id="A0AA88GPU1"/>
<dbReference type="EMBL" id="PYSW02000015">
    <property type="protein sequence ID" value="KAG2386662.1"/>
    <property type="molecule type" value="Genomic_DNA"/>
</dbReference>
<proteinExistence type="predicted"/>
<evidence type="ECO:0000313" key="3">
    <source>
        <dbReference type="Proteomes" id="UP000816034"/>
    </source>
</evidence>
<dbReference type="Proteomes" id="UP000816034">
    <property type="component" value="Unassembled WGS sequence"/>
</dbReference>
<gene>
    <name evidence="2" type="ORF">C9374_002406</name>
</gene>
<organism evidence="2 3">
    <name type="scientific">Naegleria lovaniensis</name>
    <name type="common">Amoeba</name>
    <dbReference type="NCBI Taxonomy" id="51637"/>
    <lineage>
        <taxon>Eukaryota</taxon>
        <taxon>Discoba</taxon>
        <taxon>Heterolobosea</taxon>
        <taxon>Tetramitia</taxon>
        <taxon>Eutetramitia</taxon>
        <taxon>Vahlkampfiidae</taxon>
        <taxon>Naegleria</taxon>
    </lineage>
</organism>
<feature type="region of interest" description="Disordered" evidence="1">
    <location>
        <begin position="38"/>
        <end position="102"/>
    </location>
</feature>
<dbReference type="CDD" id="cd00198">
    <property type="entry name" value="vWFA"/>
    <property type="match status" value="1"/>
</dbReference>
<accession>A0AA88GPU1</accession>